<dbReference type="AlphaFoldDB" id="A0A9W7LGQ7"/>
<evidence type="ECO:0000313" key="1">
    <source>
        <dbReference type="EMBL" id="GMI64353.1"/>
    </source>
</evidence>
<reference evidence="1" key="1">
    <citation type="submission" date="2023-05" db="EMBL/GenBank/DDBJ databases">
        <title>Genome and transcriptome analyses reveal genes involved in the formation of fine ridges on petal epidermal cells in Hibiscus trionum.</title>
        <authorList>
            <person name="Koshimizu S."/>
            <person name="Masuda S."/>
            <person name="Ishii T."/>
            <person name="Shirasu K."/>
            <person name="Hoshino A."/>
            <person name="Arita M."/>
        </authorList>
    </citation>
    <scope>NUCLEOTIDE SEQUENCE</scope>
    <source>
        <strain evidence="1">Hamamatsu line</strain>
    </source>
</reference>
<organism evidence="1 2">
    <name type="scientific">Hibiscus trionum</name>
    <name type="common">Flower of an hour</name>
    <dbReference type="NCBI Taxonomy" id="183268"/>
    <lineage>
        <taxon>Eukaryota</taxon>
        <taxon>Viridiplantae</taxon>
        <taxon>Streptophyta</taxon>
        <taxon>Embryophyta</taxon>
        <taxon>Tracheophyta</taxon>
        <taxon>Spermatophyta</taxon>
        <taxon>Magnoliopsida</taxon>
        <taxon>eudicotyledons</taxon>
        <taxon>Gunneridae</taxon>
        <taxon>Pentapetalae</taxon>
        <taxon>rosids</taxon>
        <taxon>malvids</taxon>
        <taxon>Malvales</taxon>
        <taxon>Malvaceae</taxon>
        <taxon>Malvoideae</taxon>
        <taxon>Hibiscus</taxon>
    </lineage>
</organism>
<sequence>MSELSFACNNGGGTSGFSESKIDVARQLIKLRNDDNGNDHKMCRSLTRKRRKIENNNIVAASSIVEDEDLKLGKRKSRSIHYIYRSTKPMVFSFDTKRICCNDTIFFVIYIN</sequence>
<name>A0A9W7LGQ7_HIBTR</name>
<dbReference type="OrthoDB" id="1739516at2759"/>
<dbReference type="Proteomes" id="UP001165190">
    <property type="component" value="Unassembled WGS sequence"/>
</dbReference>
<evidence type="ECO:0000313" key="2">
    <source>
        <dbReference type="Proteomes" id="UP001165190"/>
    </source>
</evidence>
<comment type="caution">
    <text evidence="1">The sequence shown here is derived from an EMBL/GenBank/DDBJ whole genome shotgun (WGS) entry which is preliminary data.</text>
</comment>
<proteinExistence type="predicted"/>
<gene>
    <name evidence="1" type="ORF">HRI_000104600</name>
</gene>
<protein>
    <submittedName>
        <fullName evidence="1">Uncharacterized protein</fullName>
    </submittedName>
</protein>
<dbReference type="EMBL" id="BSYR01000003">
    <property type="protein sequence ID" value="GMI64353.1"/>
    <property type="molecule type" value="Genomic_DNA"/>
</dbReference>
<keyword evidence="2" id="KW-1185">Reference proteome</keyword>
<accession>A0A9W7LGQ7</accession>